<reference evidence="3" key="1">
    <citation type="submission" date="2023-10" db="EMBL/GenBank/DDBJ databases">
        <title>Genome assemblies of two species of porcelain crab, Petrolisthes cinctipes and Petrolisthes manimaculis (Anomura: Porcellanidae).</title>
        <authorList>
            <person name="Angst P."/>
        </authorList>
    </citation>
    <scope>NUCLEOTIDE SEQUENCE</scope>
    <source>
        <strain evidence="3">PB745_01</strain>
        <tissue evidence="3">Gill</tissue>
    </source>
</reference>
<dbReference type="Proteomes" id="UP001286313">
    <property type="component" value="Unassembled WGS sequence"/>
</dbReference>
<evidence type="ECO:0000313" key="3">
    <source>
        <dbReference type="EMBL" id="KAK3850406.1"/>
    </source>
</evidence>
<feature type="domain" description="Apple" evidence="2">
    <location>
        <begin position="125"/>
        <end position="192"/>
    </location>
</feature>
<dbReference type="AlphaFoldDB" id="A0AAE1EID0"/>
<accession>A0AAE1EID0</accession>
<dbReference type="PROSITE" id="PS50948">
    <property type="entry name" value="PAN"/>
    <property type="match status" value="1"/>
</dbReference>
<dbReference type="Pfam" id="PF00024">
    <property type="entry name" value="PAN_1"/>
    <property type="match status" value="1"/>
</dbReference>
<evidence type="ECO:0000259" key="2">
    <source>
        <dbReference type="PROSITE" id="PS50948"/>
    </source>
</evidence>
<protein>
    <recommendedName>
        <fullName evidence="2">Apple domain-containing protein</fullName>
    </recommendedName>
</protein>
<organism evidence="3 4">
    <name type="scientific">Petrolisthes cinctipes</name>
    <name type="common">Flat porcelain crab</name>
    <dbReference type="NCBI Taxonomy" id="88211"/>
    <lineage>
        <taxon>Eukaryota</taxon>
        <taxon>Metazoa</taxon>
        <taxon>Ecdysozoa</taxon>
        <taxon>Arthropoda</taxon>
        <taxon>Crustacea</taxon>
        <taxon>Multicrustacea</taxon>
        <taxon>Malacostraca</taxon>
        <taxon>Eumalacostraca</taxon>
        <taxon>Eucarida</taxon>
        <taxon>Decapoda</taxon>
        <taxon>Pleocyemata</taxon>
        <taxon>Anomura</taxon>
        <taxon>Galatheoidea</taxon>
        <taxon>Porcellanidae</taxon>
        <taxon>Petrolisthes</taxon>
    </lineage>
</organism>
<name>A0AAE1EID0_PETCI</name>
<dbReference type="InterPro" id="IPR003609">
    <property type="entry name" value="Pan_app"/>
</dbReference>
<feature type="compositionally biased region" description="Pro residues" evidence="1">
    <location>
        <begin position="81"/>
        <end position="107"/>
    </location>
</feature>
<proteinExistence type="predicted"/>
<evidence type="ECO:0000313" key="4">
    <source>
        <dbReference type="Proteomes" id="UP001286313"/>
    </source>
</evidence>
<dbReference type="EMBL" id="JAWQEG010008392">
    <property type="protein sequence ID" value="KAK3850406.1"/>
    <property type="molecule type" value="Genomic_DNA"/>
</dbReference>
<gene>
    <name evidence="3" type="ORF">Pcinc_042891</name>
</gene>
<comment type="caution">
    <text evidence="3">The sequence shown here is derived from an EMBL/GenBank/DDBJ whole genome shotgun (WGS) entry which is preliminary data.</text>
</comment>
<keyword evidence="4" id="KW-1185">Reference proteome</keyword>
<sequence>MEGGTDLVIDMGNPGLTLWVHSSWWRHDRCPQSAFRVLWNTCMFVLVKMLPFRVAPYLLCLALVCLASTTLAQETDIPLLLPNPNPNPNPNPIPNPNPNPNPNPTRPPIFDVSNFESTSAQVTGCPPDQVSFELVTGYVYSAPADMLDSQPGTLMLTDCIDMCRNNRSCMAVNYETGLCVLFSSNADMYPGCGWEVWVECENGRCGWRNGDVGGEMEMWVEKWRCGWRNGDVGGEMEVWVGLCVFGERDGGVQ</sequence>
<evidence type="ECO:0000256" key="1">
    <source>
        <dbReference type="SAM" id="MobiDB-lite"/>
    </source>
</evidence>
<feature type="region of interest" description="Disordered" evidence="1">
    <location>
        <begin position="81"/>
        <end position="109"/>
    </location>
</feature>